<dbReference type="Pfam" id="PF13385">
    <property type="entry name" value="Laminin_G_3"/>
    <property type="match status" value="1"/>
</dbReference>
<dbReference type="InterPro" id="IPR051360">
    <property type="entry name" value="Neuronal_Pentraxin_Related"/>
</dbReference>
<dbReference type="KEGG" id="lak:106162531"/>
<keyword evidence="5" id="KW-0325">Glycoprotein</keyword>
<evidence type="ECO:0000256" key="2">
    <source>
        <dbReference type="ARBA" id="ARBA00022723"/>
    </source>
</evidence>
<dbReference type="Proteomes" id="UP000085678">
    <property type="component" value="Unplaced"/>
</dbReference>
<evidence type="ECO:0000256" key="5">
    <source>
        <dbReference type="ARBA" id="ARBA00023180"/>
    </source>
</evidence>
<accession>A0A1S3IAL0</accession>
<dbReference type="Gene3D" id="2.60.120.200">
    <property type="match status" value="1"/>
</dbReference>
<gene>
    <name evidence="9" type="primary">LOC106162531</name>
</gene>
<dbReference type="InterPro" id="IPR001759">
    <property type="entry name" value="PTX_dom"/>
</dbReference>
<dbReference type="PANTHER" id="PTHR19277">
    <property type="entry name" value="PENTRAXIN"/>
    <property type="match status" value="1"/>
</dbReference>
<evidence type="ECO:0000256" key="1">
    <source>
        <dbReference type="ARBA" id="ARBA00001913"/>
    </source>
</evidence>
<feature type="signal peptide" evidence="6">
    <location>
        <begin position="1"/>
        <end position="28"/>
    </location>
</feature>
<evidence type="ECO:0000313" key="8">
    <source>
        <dbReference type="Proteomes" id="UP000085678"/>
    </source>
</evidence>
<dbReference type="SUPFAM" id="SSF49899">
    <property type="entry name" value="Concanavalin A-like lectins/glucanases"/>
    <property type="match status" value="1"/>
</dbReference>
<dbReference type="AlphaFoldDB" id="A0A1S3IAL0"/>
<organism evidence="8 9">
    <name type="scientific">Lingula anatina</name>
    <name type="common">Brachiopod</name>
    <name type="synonym">Lingula unguis</name>
    <dbReference type="NCBI Taxonomy" id="7574"/>
    <lineage>
        <taxon>Eukaryota</taxon>
        <taxon>Metazoa</taxon>
        <taxon>Spiralia</taxon>
        <taxon>Lophotrochozoa</taxon>
        <taxon>Brachiopoda</taxon>
        <taxon>Linguliformea</taxon>
        <taxon>Lingulata</taxon>
        <taxon>Lingulida</taxon>
        <taxon>Linguloidea</taxon>
        <taxon>Lingulidae</taxon>
        <taxon>Lingula</taxon>
    </lineage>
</organism>
<keyword evidence="6" id="KW-0732">Signal</keyword>
<sequence length="232" mass="25521">MGRATTMFGQTLLVALVLTFCFYRETAGRRFLHFPEPANRLSWSLLETKTPDLDTFTACAWIKTIRTTSGPILSYGSKRHPRSIEISYSPHGHGYSVILNGMSVLGGYYGGEAPLPADGNWHFLCVMWSGVKRKIDVYRDGFLTLSFPVNVSHIAGGGDWVVGHTHLEAVTEGYPKYPSFVGYVGGINVWNREPVDIPGLFVCANGNEGSIISWNTVTKTNFMVATYAASPC</sequence>
<dbReference type="SMART" id="SM00159">
    <property type="entry name" value="PTX"/>
    <property type="match status" value="1"/>
</dbReference>
<dbReference type="RefSeq" id="XP_013395297.1">
    <property type="nucleotide sequence ID" value="XM_013539843.1"/>
</dbReference>
<feature type="domain" description="Pentraxin (PTX)" evidence="7">
    <location>
        <begin position="23"/>
        <end position="225"/>
    </location>
</feature>
<keyword evidence="8" id="KW-1185">Reference proteome</keyword>
<dbReference type="InterPro" id="IPR013320">
    <property type="entry name" value="ConA-like_dom_sf"/>
</dbReference>
<evidence type="ECO:0000259" key="7">
    <source>
        <dbReference type="SMART" id="SM00159"/>
    </source>
</evidence>
<comment type="cofactor">
    <cofactor evidence="1">
        <name>Ca(2+)</name>
        <dbReference type="ChEBI" id="CHEBI:29108"/>
    </cofactor>
</comment>
<evidence type="ECO:0000256" key="4">
    <source>
        <dbReference type="ARBA" id="ARBA00023157"/>
    </source>
</evidence>
<dbReference type="GeneID" id="106162531"/>
<keyword evidence="4" id="KW-1015">Disulfide bond</keyword>
<evidence type="ECO:0000256" key="3">
    <source>
        <dbReference type="ARBA" id="ARBA00022837"/>
    </source>
</evidence>
<reference evidence="9" key="1">
    <citation type="submission" date="2025-08" db="UniProtKB">
        <authorList>
            <consortium name="RefSeq"/>
        </authorList>
    </citation>
    <scope>IDENTIFICATION</scope>
    <source>
        <tissue evidence="9">Gonads</tissue>
    </source>
</reference>
<evidence type="ECO:0000313" key="9">
    <source>
        <dbReference type="RefSeq" id="XP_013395297.1"/>
    </source>
</evidence>
<feature type="chain" id="PRO_5010259064" evidence="6">
    <location>
        <begin position="29"/>
        <end position="232"/>
    </location>
</feature>
<dbReference type="GO" id="GO:0046872">
    <property type="term" value="F:metal ion binding"/>
    <property type="evidence" value="ECO:0007669"/>
    <property type="project" value="UniProtKB-KW"/>
</dbReference>
<name>A0A1S3IAL0_LINAN</name>
<dbReference type="InParanoid" id="A0A1S3IAL0"/>
<dbReference type="OrthoDB" id="10009351at2759"/>
<proteinExistence type="predicted"/>
<dbReference type="PANTHER" id="PTHR19277:SF125">
    <property type="entry name" value="B6"/>
    <property type="match status" value="1"/>
</dbReference>
<keyword evidence="3" id="KW-0106">Calcium</keyword>
<evidence type="ECO:0000256" key="6">
    <source>
        <dbReference type="SAM" id="SignalP"/>
    </source>
</evidence>
<protein>
    <submittedName>
        <fullName evidence="9">Pentraxin-related protein PTX3-like</fullName>
    </submittedName>
</protein>
<keyword evidence="2" id="KW-0479">Metal-binding</keyword>